<dbReference type="InterPro" id="IPR018936">
    <property type="entry name" value="PI3/4_kinase_CS"/>
</dbReference>
<dbReference type="AlphaFoldDB" id="A0ABD3MIU5"/>
<accession>A0ABD3MIU5</accession>
<dbReference type="Pfam" id="PF00454">
    <property type="entry name" value="PI3_PI4_kinase"/>
    <property type="match status" value="1"/>
</dbReference>
<comment type="caution">
    <text evidence="6">The sequence shown here is derived from an EMBL/GenBank/DDBJ whole genome shotgun (WGS) entry which is preliminary data.</text>
</comment>
<feature type="domain" description="PI3K/PI4K catalytic" evidence="5">
    <location>
        <begin position="778"/>
        <end position="1070"/>
    </location>
</feature>
<feature type="compositionally biased region" description="Basic and acidic residues" evidence="3">
    <location>
        <begin position="668"/>
        <end position="681"/>
    </location>
</feature>
<dbReference type="EMBL" id="JALLBG020000131">
    <property type="protein sequence ID" value="KAL3762659.1"/>
    <property type="molecule type" value="Genomic_DNA"/>
</dbReference>
<dbReference type="InterPro" id="IPR036940">
    <property type="entry name" value="PI3/4_kinase_cat_sf"/>
</dbReference>
<keyword evidence="4" id="KW-0732">Signal</keyword>
<evidence type="ECO:0000256" key="4">
    <source>
        <dbReference type="SAM" id="SignalP"/>
    </source>
</evidence>
<evidence type="ECO:0000259" key="5">
    <source>
        <dbReference type="PROSITE" id="PS50290"/>
    </source>
</evidence>
<name>A0ABD3MIU5_9STRA</name>
<evidence type="ECO:0000256" key="3">
    <source>
        <dbReference type="SAM" id="MobiDB-lite"/>
    </source>
</evidence>
<dbReference type="InterPro" id="IPR015433">
    <property type="entry name" value="PI3/4_kinase"/>
</dbReference>
<feature type="chain" id="PRO_5044842424" description="PI3K/PI4K catalytic domain-containing protein" evidence="4">
    <location>
        <begin position="23"/>
        <end position="1085"/>
    </location>
</feature>
<evidence type="ECO:0000313" key="6">
    <source>
        <dbReference type="EMBL" id="KAL3762659.1"/>
    </source>
</evidence>
<feature type="region of interest" description="Disordered" evidence="3">
    <location>
        <begin position="392"/>
        <end position="412"/>
    </location>
</feature>
<sequence>MVQVTNFLLRWLFLCRLVDDRAEVQTWPYRRPGYYEHNHSPQHHPPSHPQQQVQQQHLTHQHHQNDQHSPLHDQYNAHQTYHMDENDAKMDIPTYRESVIRSLTSYPPGSFERLQRLEELRLQTVREFANRLVHADEVIRWSALGGQQQNTDGAAAASVDVDGAADDEMMFQENGMHYIDKTIQDDFQNFIQQQHSLHGISQQGMRQSNLWKRWQFLSGHKDDEAVYGISTDEETNRLELESHNPLKGLAPEQTEATIAAAHKLLAEAREFLPQLVSTVLHSPPSLLPENVSPDPISSLRSLLIHRCQTNPSLGIALCWLLEAEVGRKWKALFEHRQQTGKRLILIVQADIAAAIATIGAEKASAFNLLQDAEMATAFGMERRYEDVMGHNGHQGYQHHQQQQLFSDSSSAAASYRPPPRAISDLRCRHFGDSMHFVDQLTQISLDLRHVPPVHRQSHLQQRLMELNRRLCRRMATRGRISIDVEDSMDSHYGPASVPQWSEENIREDMIRHSVYFPMEPQCVCWPGGLSSTSNMQSVPSNDNSVISDFENPEKRNGVVRALRILPNNCRVLASAQRCPFLVRMEVVETGLDANDARLYALDVPGGVGVTIQEALGSIRSHGDSVLGDQGVMADCGFAPCEIPPELMMERQHRPSQQLNYAASPQQDNEARNDVEAPRSGDDASGLYSNVLPPPYSGTANPENRAVLSRGGYQGGDESYDIPHDTFDMVREHYYDDLHHTLRQQRENQFYSPNQSMMPTSVSNQLSTGSALLDRVFGRPWNEECENIRQQSPYRNVKGWKLASFIIKAGEDIRKEALVMQIMSKLWTWFQEEIPPHLRPFLRPYTIMCTGGDAGIVECLPDVKSVNEVKKETDGFTTLLNFFERAYGPSAQPPFRPDYHQQQMTSSAHGTVSIDKARDNFLRSLVGYSVVCYILQIKDRHNANILLDRDGHIMHIDFGFVLGETPKMGKVPLFSERAPFKLSADFWEVIGGWRSFKRFCEMFEAAYAVAAAHSDEICSLIEAAIMNVSRNTDLARAAANGVRGRIQMKADPKEQQLHIMNIVNDAITSWGTSTYDWLQRSMHGYQ</sequence>
<dbReference type="PANTHER" id="PTHR10048">
    <property type="entry name" value="PHOSPHATIDYLINOSITOL KINASE"/>
    <property type="match status" value="1"/>
</dbReference>
<evidence type="ECO:0000256" key="1">
    <source>
        <dbReference type="ARBA" id="ARBA00022679"/>
    </source>
</evidence>
<feature type="compositionally biased region" description="Low complexity" evidence="3">
    <location>
        <begin position="49"/>
        <end position="58"/>
    </location>
</feature>
<keyword evidence="7" id="KW-1185">Reference proteome</keyword>
<feature type="signal peptide" evidence="4">
    <location>
        <begin position="1"/>
        <end position="22"/>
    </location>
</feature>
<dbReference type="PANTHER" id="PTHR10048:SF22">
    <property type="entry name" value="PHOSPHATIDYLINOSITOL 4-KINASE BETA"/>
    <property type="match status" value="1"/>
</dbReference>
<keyword evidence="1" id="KW-0808">Transferase</keyword>
<dbReference type="SUPFAM" id="SSF56112">
    <property type="entry name" value="Protein kinase-like (PK-like)"/>
    <property type="match status" value="1"/>
</dbReference>
<dbReference type="CDD" id="cd00893">
    <property type="entry name" value="PI4Kc_III"/>
    <property type="match status" value="1"/>
</dbReference>
<gene>
    <name evidence="6" type="ORF">ACHAWU_001604</name>
</gene>
<feature type="region of interest" description="Disordered" evidence="3">
    <location>
        <begin position="650"/>
        <end position="716"/>
    </location>
</feature>
<dbReference type="Gene3D" id="1.10.1070.11">
    <property type="entry name" value="Phosphatidylinositol 3-/4-kinase, catalytic domain"/>
    <property type="match status" value="1"/>
</dbReference>
<organism evidence="6 7">
    <name type="scientific">Discostella pseudostelligera</name>
    <dbReference type="NCBI Taxonomy" id="259834"/>
    <lineage>
        <taxon>Eukaryota</taxon>
        <taxon>Sar</taxon>
        <taxon>Stramenopiles</taxon>
        <taxon>Ochrophyta</taxon>
        <taxon>Bacillariophyta</taxon>
        <taxon>Coscinodiscophyceae</taxon>
        <taxon>Thalassiosirophycidae</taxon>
        <taxon>Stephanodiscales</taxon>
        <taxon>Stephanodiscaceae</taxon>
        <taxon>Discostella</taxon>
    </lineage>
</organism>
<dbReference type="GO" id="GO:0016301">
    <property type="term" value="F:kinase activity"/>
    <property type="evidence" value="ECO:0007669"/>
    <property type="project" value="UniProtKB-KW"/>
</dbReference>
<feature type="region of interest" description="Disordered" evidence="3">
    <location>
        <begin position="35"/>
        <end position="72"/>
    </location>
</feature>
<dbReference type="PROSITE" id="PS00916">
    <property type="entry name" value="PI3_4_KINASE_2"/>
    <property type="match status" value="1"/>
</dbReference>
<proteinExistence type="predicted"/>
<evidence type="ECO:0000313" key="7">
    <source>
        <dbReference type="Proteomes" id="UP001530293"/>
    </source>
</evidence>
<dbReference type="InterPro" id="IPR000403">
    <property type="entry name" value="PI3/4_kinase_cat_dom"/>
</dbReference>
<feature type="compositionally biased region" description="Polar residues" evidence="3">
    <location>
        <begin position="654"/>
        <end position="667"/>
    </location>
</feature>
<dbReference type="PROSITE" id="PS50290">
    <property type="entry name" value="PI3_4_KINASE_3"/>
    <property type="match status" value="1"/>
</dbReference>
<dbReference type="Proteomes" id="UP001530293">
    <property type="component" value="Unassembled WGS sequence"/>
</dbReference>
<protein>
    <recommendedName>
        <fullName evidence="5">PI3K/PI4K catalytic domain-containing protein</fullName>
    </recommendedName>
</protein>
<keyword evidence="2" id="KW-0418">Kinase</keyword>
<dbReference type="InterPro" id="IPR011009">
    <property type="entry name" value="Kinase-like_dom_sf"/>
</dbReference>
<evidence type="ECO:0000256" key="2">
    <source>
        <dbReference type="ARBA" id="ARBA00022777"/>
    </source>
</evidence>
<dbReference type="Gene3D" id="3.30.1010.10">
    <property type="entry name" value="Phosphatidylinositol 3-kinase Catalytic Subunit, Chain A, domain 4"/>
    <property type="match status" value="1"/>
</dbReference>
<reference evidence="6 7" key="1">
    <citation type="submission" date="2024-10" db="EMBL/GenBank/DDBJ databases">
        <title>Updated reference genomes for cyclostephanoid diatoms.</title>
        <authorList>
            <person name="Roberts W.R."/>
            <person name="Alverson A.J."/>
        </authorList>
    </citation>
    <scope>NUCLEOTIDE SEQUENCE [LARGE SCALE GENOMIC DNA]</scope>
    <source>
        <strain evidence="6 7">AJA232-27</strain>
    </source>
</reference>
<dbReference type="SMART" id="SM00146">
    <property type="entry name" value="PI3Kc"/>
    <property type="match status" value="1"/>
</dbReference>